<dbReference type="EMBL" id="GGEC01088965">
    <property type="protein sequence ID" value="MBX69449.1"/>
    <property type="molecule type" value="Transcribed_RNA"/>
</dbReference>
<sequence length="20" mass="2102">MVGIITSNAGVLSCRRGHQC</sequence>
<name>A0A2P2QQZ9_RHIMU</name>
<evidence type="ECO:0000313" key="1">
    <source>
        <dbReference type="EMBL" id="MBX69449.1"/>
    </source>
</evidence>
<protein>
    <submittedName>
        <fullName evidence="1">Uncharacterized protein</fullName>
    </submittedName>
</protein>
<dbReference type="AlphaFoldDB" id="A0A2P2QQZ9"/>
<accession>A0A2P2QQZ9</accession>
<organism evidence="1">
    <name type="scientific">Rhizophora mucronata</name>
    <name type="common">Asiatic mangrove</name>
    <dbReference type="NCBI Taxonomy" id="61149"/>
    <lineage>
        <taxon>Eukaryota</taxon>
        <taxon>Viridiplantae</taxon>
        <taxon>Streptophyta</taxon>
        <taxon>Embryophyta</taxon>
        <taxon>Tracheophyta</taxon>
        <taxon>Spermatophyta</taxon>
        <taxon>Magnoliopsida</taxon>
        <taxon>eudicotyledons</taxon>
        <taxon>Gunneridae</taxon>
        <taxon>Pentapetalae</taxon>
        <taxon>rosids</taxon>
        <taxon>fabids</taxon>
        <taxon>Malpighiales</taxon>
        <taxon>Rhizophoraceae</taxon>
        <taxon>Rhizophora</taxon>
    </lineage>
</organism>
<proteinExistence type="predicted"/>
<reference evidence="1" key="1">
    <citation type="submission" date="2018-02" db="EMBL/GenBank/DDBJ databases">
        <title>Rhizophora mucronata_Transcriptome.</title>
        <authorList>
            <person name="Meera S.P."/>
            <person name="Sreeshan A."/>
            <person name="Augustine A."/>
        </authorList>
    </citation>
    <scope>NUCLEOTIDE SEQUENCE</scope>
    <source>
        <tissue evidence="1">Leaf</tissue>
    </source>
</reference>